<dbReference type="PANTHER" id="PTHR37299">
    <property type="entry name" value="TRANSCRIPTIONAL REGULATOR-RELATED"/>
    <property type="match status" value="1"/>
</dbReference>
<dbReference type="InterPro" id="IPR001789">
    <property type="entry name" value="Sig_transdc_resp-reg_receiver"/>
</dbReference>
<reference evidence="4" key="2">
    <citation type="journal article" date="2021" name="PeerJ">
        <title>Extensive microbial diversity within the chicken gut microbiome revealed by metagenomics and culture.</title>
        <authorList>
            <person name="Gilroy R."/>
            <person name="Ravi A."/>
            <person name="Getino M."/>
            <person name="Pursley I."/>
            <person name="Horton D.L."/>
            <person name="Alikhan N.F."/>
            <person name="Baker D."/>
            <person name="Gharbi K."/>
            <person name="Hall N."/>
            <person name="Watson M."/>
            <person name="Adriaenssens E.M."/>
            <person name="Foster-Nyarko E."/>
            <person name="Jarju S."/>
            <person name="Secka A."/>
            <person name="Antonio M."/>
            <person name="Oren A."/>
            <person name="Chaudhuri R.R."/>
            <person name="La Ragione R."/>
            <person name="Hildebrand F."/>
            <person name="Pallen M.J."/>
        </authorList>
    </citation>
    <scope>NUCLEOTIDE SEQUENCE</scope>
    <source>
        <strain evidence="4">1383</strain>
    </source>
</reference>
<dbReference type="Proteomes" id="UP000824161">
    <property type="component" value="Unassembled WGS sequence"/>
</dbReference>
<evidence type="ECO:0000313" key="5">
    <source>
        <dbReference type="Proteomes" id="UP000824161"/>
    </source>
</evidence>
<dbReference type="EMBL" id="DVLY01000186">
    <property type="protein sequence ID" value="HIT98614.1"/>
    <property type="molecule type" value="Genomic_DNA"/>
</dbReference>
<evidence type="ECO:0000256" key="1">
    <source>
        <dbReference type="PROSITE-ProRule" id="PRU00169"/>
    </source>
</evidence>
<comment type="caution">
    <text evidence="4">The sequence shown here is derived from an EMBL/GenBank/DDBJ whole genome shotgun (WGS) entry which is preliminary data.</text>
</comment>
<dbReference type="SMART" id="SM00850">
    <property type="entry name" value="LytTR"/>
    <property type="match status" value="1"/>
</dbReference>
<dbReference type="Gene3D" id="3.40.50.2300">
    <property type="match status" value="1"/>
</dbReference>
<feature type="modified residue" description="4-aspartylphosphate" evidence="1">
    <location>
        <position position="54"/>
    </location>
</feature>
<dbReference type="GO" id="GO:0003677">
    <property type="term" value="F:DNA binding"/>
    <property type="evidence" value="ECO:0007669"/>
    <property type="project" value="UniProtKB-KW"/>
</dbReference>
<accession>A0A9D1KUM8</accession>
<evidence type="ECO:0000259" key="3">
    <source>
        <dbReference type="PROSITE" id="PS50930"/>
    </source>
</evidence>
<dbReference type="Pfam" id="PF04397">
    <property type="entry name" value="LytTR"/>
    <property type="match status" value="1"/>
</dbReference>
<gene>
    <name evidence="4" type="ORF">IAC44_07240</name>
</gene>
<dbReference type="GO" id="GO:0000156">
    <property type="term" value="F:phosphorelay response regulator activity"/>
    <property type="evidence" value="ECO:0007669"/>
    <property type="project" value="InterPro"/>
</dbReference>
<proteinExistence type="predicted"/>
<sequence>MKNVLILSSDASRVEALRDMFSQLPDFELSGQYNTLRALLEHLQEQPAEVVFLDSEVALAPGVPLLLRAEEATTPLLVVLSGDSQGAAQSYGVPGVVDYLTMPCPGERLAFCVERLRRQLALCQAYENQQRSPGGNARDFVFVKVNKRYMRLPLEEIAYAESVKDYVKIVCEKRSLLVYNTLANFTAALPPDRFLRIHRSYTVAVDKIDWMDGNSVEVLGTRLPLTRKYLSEEQRKILR</sequence>
<dbReference type="PROSITE" id="PS50110">
    <property type="entry name" value="RESPONSE_REGULATORY"/>
    <property type="match status" value="1"/>
</dbReference>
<dbReference type="InterPro" id="IPR007492">
    <property type="entry name" value="LytTR_DNA-bd_dom"/>
</dbReference>
<name>A0A9D1KUM8_9FLAO</name>
<dbReference type="PANTHER" id="PTHR37299:SF1">
    <property type="entry name" value="STAGE 0 SPORULATION PROTEIN A HOMOLOG"/>
    <property type="match status" value="1"/>
</dbReference>
<keyword evidence="1" id="KW-0597">Phosphoprotein</keyword>
<feature type="domain" description="HTH LytTR-type" evidence="3">
    <location>
        <begin position="140"/>
        <end position="208"/>
    </location>
</feature>
<evidence type="ECO:0000259" key="2">
    <source>
        <dbReference type="PROSITE" id="PS50110"/>
    </source>
</evidence>
<keyword evidence="4" id="KW-0238">DNA-binding</keyword>
<dbReference type="InterPro" id="IPR046947">
    <property type="entry name" value="LytR-like"/>
</dbReference>
<dbReference type="SUPFAM" id="SSF52172">
    <property type="entry name" value="CheY-like"/>
    <property type="match status" value="1"/>
</dbReference>
<dbReference type="InterPro" id="IPR011006">
    <property type="entry name" value="CheY-like_superfamily"/>
</dbReference>
<dbReference type="PROSITE" id="PS50930">
    <property type="entry name" value="HTH_LYTTR"/>
    <property type="match status" value="1"/>
</dbReference>
<protein>
    <submittedName>
        <fullName evidence="4">LytTR family transcriptional regulator DNA-binding domain-containing protein</fullName>
    </submittedName>
</protein>
<evidence type="ECO:0000313" key="4">
    <source>
        <dbReference type="EMBL" id="HIT98614.1"/>
    </source>
</evidence>
<dbReference type="Gene3D" id="2.40.50.1020">
    <property type="entry name" value="LytTr DNA-binding domain"/>
    <property type="match status" value="1"/>
</dbReference>
<dbReference type="AlphaFoldDB" id="A0A9D1KUM8"/>
<reference evidence="4" key="1">
    <citation type="submission" date="2020-10" db="EMBL/GenBank/DDBJ databases">
        <authorList>
            <person name="Gilroy R."/>
        </authorList>
    </citation>
    <scope>NUCLEOTIDE SEQUENCE</scope>
    <source>
        <strain evidence="4">1383</strain>
    </source>
</reference>
<organism evidence="4 5">
    <name type="scientific">Candidatus Merdimorpha stercoravium</name>
    <dbReference type="NCBI Taxonomy" id="2840863"/>
    <lineage>
        <taxon>Bacteria</taxon>
        <taxon>Pseudomonadati</taxon>
        <taxon>Bacteroidota</taxon>
        <taxon>Flavobacteriia</taxon>
        <taxon>Flavobacteriales</taxon>
        <taxon>Candidatus Merdimorpha</taxon>
    </lineage>
</organism>
<feature type="domain" description="Response regulatory" evidence="2">
    <location>
        <begin position="3"/>
        <end position="117"/>
    </location>
</feature>